<dbReference type="EMBL" id="MSFO01000009">
    <property type="protein sequence ID" value="PLB44675.1"/>
    <property type="molecule type" value="Genomic_DNA"/>
</dbReference>
<dbReference type="VEuPathDB" id="FungiDB:P170DRAFT_368362"/>
<comment type="caution">
    <text evidence="1">The sequence shown here is derived from an EMBL/GenBank/DDBJ whole genome shotgun (WGS) entry which is preliminary data.</text>
</comment>
<keyword evidence="2" id="KW-1185">Reference proteome</keyword>
<sequence length="49" mass="5787">KKISLVLYPAVISRPDIIKSCEILAEYVAKFYLNYINTVNYLILFIYRT</sequence>
<dbReference type="RefSeq" id="XP_024699977.1">
    <property type="nucleotide sequence ID" value="XM_024844856.1"/>
</dbReference>
<dbReference type="AlphaFoldDB" id="A0A2I2FVM1"/>
<accession>A0A2I2FVM1</accession>
<evidence type="ECO:0000313" key="2">
    <source>
        <dbReference type="Proteomes" id="UP000234275"/>
    </source>
</evidence>
<dbReference type="OrthoDB" id="3432594at2759"/>
<dbReference type="GeneID" id="36552556"/>
<evidence type="ECO:0000313" key="1">
    <source>
        <dbReference type="EMBL" id="PLB44675.1"/>
    </source>
</evidence>
<organism evidence="1 2">
    <name type="scientific">Aspergillus steynii IBT 23096</name>
    <dbReference type="NCBI Taxonomy" id="1392250"/>
    <lineage>
        <taxon>Eukaryota</taxon>
        <taxon>Fungi</taxon>
        <taxon>Dikarya</taxon>
        <taxon>Ascomycota</taxon>
        <taxon>Pezizomycotina</taxon>
        <taxon>Eurotiomycetes</taxon>
        <taxon>Eurotiomycetidae</taxon>
        <taxon>Eurotiales</taxon>
        <taxon>Aspergillaceae</taxon>
        <taxon>Aspergillus</taxon>
        <taxon>Aspergillus subgen. Circumdati</taxon>
    </lineage>
</organism>
<proteinExistence type="predicted"/>
<gene>
    <name evidence="1" type="ORF">P170DRAFT_368362</name>
</gene>
<protein>
    <submittedName>
        <fullName evidence="1">Uncharacterized protein</fullName>
    </submittedName>
</protein>
<feature type="non-terminal residue" evidence="1">
    <location>
        <position position="1"/>
    </location>
</feature>
<reference evidence="1 2" key="1">
    <citation type="submission" date="2016-12" db="EMBL/GenBank/DDBJ databases">
        <title>The genomes of Aspergillus section Nigri reveals drivers in fungal speciation.</title>
        <authorList>
            <consortium name="DOE Joint Genome Institute"/>
            <person name="Vesth T.C."/>
            <person name="Nybo J."/>
            <person name="Theobald S."/>
            <person name="Brandl J."/>
            <person name="Frisvad J.C."/>
            <person name="Nielsen K.F."/>
            <person name="Lyhne E.K."/>
            <person name="Kogle M.E."/>
            <person name="Kuo A."/>
            <person name="Riley R."/>
            <person name="Clum A."/>
            <person name="Nolan M."/>
            <person name="Lipzen A."/>
            <person name="Salamov A."/>
            <person name="Henrissat B."/>
            <person name="Wiebenga A."/>
            <person name="De Vries R.P."/>
            <person name="Grigoriev I.V."/>
            <person name="Mortensen U.H."/>
            <person name="Andersen M.R."/>
            <person name="Baker S.E."/>
        </authorList>
    </citation>
    <scope>NUCLEOTIDE SEQUENCE [LARGE SCALE GENOMIC DNA]</scope>
    <source>
        <strain evidence="1 2">IBT 23096</strain>
    </source>
</reference>
<dbReference type="Proteomes" id="UP000234275">
    <property type="component" value="Unassembled WGS sequence"/>
</dbReference>
<name>A0A2I2FVM1_9EURO</name>